<name>A0A0Q0CIR3_9PSED</name>
<dbReference type="InterPro" id="IPR027417">
    <property type="entry name" value="P-loop_NTPase"/>
</dbReference>
<dbReference type="PATRIC" id="fig|251703.9.peg.4007"/>
<organism evidence="1 2">
    <name type="scientific">Pseudomonas syringae pv. viburni</name>
    <dbReference type="NCBI Taxonomy" id="251703"/>
    <lineage>
        <taxon>Bacteria</taxon>
        <taxon>Pseudomonadati</taxon>
        <taxon>Pseudomonadota</taxon>
        <taxon>Gammaproteobacteria</taxon>
        <taxon>Pseudomonadales</taxon>
        <taxon>Pseudomonadaceae</taxon>
        <taxon>Pseudomonas</taxon>
    </lineage>
</organism>
<dbReference type="Proteomes" id="UP000050317">
    <property type="component" value="Unassembled WGS sequence"/>
</dbReference>
<gene>
    <name evidence="1" type="ORF">ALO40_05797</name>
</gene>
<evidence type="ECO:0000313" key="1">
    <source>
        <dbReference type="EMBL" id="KPZ11726.1"/>
    </source>
</evidence>
<sequence>MKDLPTPPEYHLAHKGGARSLARVAKTQGCAHRTSVGITFEKYAGLPTGLARLTILTARKTVHSRQSASITTSFCYGLTMDYRRIRGMDSGQRLAFEELVCQLARREPPAADAEFRRIEGAGGDGGIEAYWLLSGGSEIGYQAKYYLKAGDIDWANIDDSVKRALQSHPSLTKYVVVLACDLTDRSGKQGGGRRGWEHWEAHKAKWISYVPPGQTVEFIPWTASDLTRRLSLSNAEGLRRYWFGDVEFSPTWLSEKVDWAVKSLDERFHPEDHVEVGLEKLFKVILHDQDIISEIQVKIDKVRVLAKISNTENELGSSSTVLMESVASQVRKLDALKVKVTPDAWLTWPLAECLVCIEQISDDVHDLQRMAGTAKEERRNTKSPRDRSLETLEHELSKLSDASYVLRSSLQDRYFSVEYSRSFFLNGKAGTGKSHLLGNIAQQAISDGRVVFLILGQHLTNESIWSQVTDRLGLGDIDPDAFLQAFSAAAEVTGRRGLILIDALNEGSGITLWRKELAAFIARIEKHKNLLAVFSCRSEYTPYVIPSSLNEKVPSFLIRGFVTPEEQARAARIYLGKRGISQPNVPWLAAEFVNPLFLRSACIALNKENQKWFPRGLTGTKQVFSFYLRSIARHLGAGRDGSDDLVKPTNQALLLIAMEMAAQRQDHVSYSHAIRIVADKFHAFPPPSGTTWFEVLQRSGLFRIDPDPKSRDIDPFDSSEDIVRFSFQRLQDYLMASGLLDEVKDPAEALINGSLQFIHNGKRLHPKWAGLAEALSVQLPERFQQELLDVMPGGANQWANDNSSGNAFIESLRWRANKSFSNRTLELFEYFLSENEDHLDIILQVSASVGHPWNAKFLHNRLAAQSMPKRDASWTTQLNFMPMDEENTGRRLIEWSAFEQSDQTDPEVQYLCAITLTWFFTCSHRELRDKATKALTSLMIWNPSLYGKLCKDFGEVDDLYVLERLHTAAFGACCIDPDRHRLRTYSEVAYNEVFDREDVPLSILLRDSALGIIEHALLNDHLPEQVDIVKAMPPYQSKNIRLSVSEEALEKVAKRAGDSQIQDSCAGWGGDFASYEIQPRISSFLNVPLDLPEPLSATQVYERFEDEVINHCDLRTDVLKLMNDFRPNTFRDLRLKLSEQDIAERSAYFARAEKILLDILSPDERARYKKEYKKRFKPSTTGDERLPHVDIQAAQRWVAKRAYGLGWTKRLFPGDRSVRYDYSRNRPLIERIGKKYQWLALDELLCSLADNKWLSETSEQGARRYASPLDIGTHRDVDPTILLTDEHSRPDVHHPVIDEFRISIRETVENDVGKWPFEEEPSDGIANLVTRTDSNRAAWVVLHEHRSVTVKYPEKEGGDHGSRQQQWRFLLPVLVRQEDEQQLLDYIREKQKLDVDSWTTRDFTNDGYLREAPWRSTWAQEQWSTYEFYDLGEVDVAYPCFRHYWESHLDVSMPEGAQALIPAPWLAQRLNLQPHREDPNIYVDQAGETRFVCGRSPGDGSHAFIDQQLFQTLLKEDGLACVWIFVTERSAWPGGDNENASRRRSEGVVWNVPSKPQMFHWSDDWARGDSEQYVPSKVKEREITTRSISTAWLRKVQAGE</sequence>
<dbReference type="EMBL" id="LJRR01000347">
    <property type="protein sequence ID" value="KPZ11726.1"/>
    <property type="molecule type" value="Genomic_DNA"/>
</dbReference>
<protein>
    <submittedName>
        <fullName evidence="1">AAA ATPase</fullName>
    </submittedName>
</protein>
<proteinExistence type="predicted"/>
<accession>A0A0Q0CIR3</accession>
<dbReference type="SUPFAM" id="SSF52540">
    <property type="entry name" value="P-loop containing nucleoside triphosphate hydrolases"/>
    <property type="match status" value="1"/>
</dbReference>
<comment type="caution">
    <text evidence="1">The sequence shown here is derived from an EMBL/GenBank/DDBJ whole genome shotgun (WGS) entry which is preliminary data.</text>
</comment>
<evidence type="ECO:0000313" key="2">
    <source>
        <dbReference type="Proteomes" id="UP000050317"/>
    </source>
</evidence>
<reference evidence="1 2" key="1">
    <citation type="submission" date="2015-09" db="EMBL/GenBank/DDBJ databases">
        <title>Genome announcement of multiple Pseudomonas syringae strains.</title>
        <authorList>
            <person name="Thakur S."/>
            <person name="Wang P.W."/>
            <person name="Gong Y."/>
            <person name="Weir B.S."/>
            <person name="Guttman D.S."/>
        </authorList>
    </citation>
    <scope>NUCLEOTIDE SEQUENCE [LARGE SCALE GENOMIC DNA]</scope>
    <source>
        <strain evidence="1 2">ICMP3963</strain>
    </source>
</reference>
<dbReference type="Gene3D" id="3.40.50.300">
    <property type="entry name" value="P-loop containing nucleotide triphosphate hydrolases"/>
    <property type="match status" value="1"/>
</dbReference>